<dbReference type="InterPro" id="IPR002802">
    <property type="entry name" value="Endo_dU"/>
</dbReference>
<dbReference type="Proteomes" id="UP000002061">
    <property type="component" value="Chromosome"/>
</dbReference>
<evidence type="ECO:0000256" key="1">
    <source>
        <dbReference type="HAMAP-Rule" id="MF_00582"/>
    </source>
</evidence>
<dbReference type="PANTHER" id="PTHR39518">
    <property type="entry name" value="UPF0215 PROTEIN MJ1150"/>
    <property type="match status" value="1"/>
</dbReference>
<dbReference type="PANTHER" id="PTHR39518:SF2">
    <property type="entry name" value="UPF0215 PROTEIN MJ1150"/>
    <property type="match status" value="1"/>
</dbReference>
<dbReference type="HAMAP" id="MF_00582">
    <property type="entry name" value="UPF0215"/>
    <property type="match status" value="1"/>
</dbReference>
<dbReference type="HOGENOM" id="CLU_095956_1_0_2"/>
<name>D5VQI9_METIM</name>
<dbReference type="RefSeq" id="WP_013099588.1">
    <property type="nucleotide sequence ID" value="NC_014122.1"/>
</dbReference>
<dbReference type="AlphaFoldDB" id="D5VQI9"/>
<proteinExistence type="inferred from homology"/>
<dbReference type="STRING" id="573063.Metin_0170"/>
<dbReference type="OrthoDB" id="15207at2157"/>
<dbReference type="GeneID" id="9131170"/>
<dbReference type="Gene3D" id="3.30.2170.10">
    <property type="entry name" value="archaeoglobus fulgidus dsm 4304 superfamily"/>
    <property type="match status" value="1"/>
</dbReference>
<dbReference type="Pfam" id="PF01949">
    <property type="entry name" value="Endo_dU"/>
    <property type="match status" value="1"/>
</dbReference>
<sequence>MKKEIEVIGFDDAPFNKKDKKCILISVYMRGNRIIDNIYFSEFEKDGLDVTNKIIKVVKDKHYPKIKVIFLYGITFGGFNIADIHKIYEETKKPTVVVIDKKPNFEKIFKALKHFKDFEERKSLIEKAPAPEYMDGIYVQYLGIDRERLKRIVDICRLKSKVPECLRVAHLIGRGFLYLKKERE</sequence>
<dbReference type="eggNOG" id="arCOG00928">
    <property type="taxonomic scope" value="Archaea"/>
</dbReference>
<organism evidence="2 3">
    <name type="scientific">Methanocaldococcus infernus (strain DSM 11812 / JCM 15783 / ME)</name>
    <dbReference type="NCBI Taxonomy" id="573063"/>
    <lineage>
        <taxon>Archaea</taxon>
        <taxon>Methanobacteriati</taxon>
        <taxon>Methanobacteriota</taxon>
        <taxon>Methanomada group</taxon>
        <taxon>Methanococci</taxon>
        <taxon>Methanococcales</taxon>
        <taxon>Methanocaldococcaceae</taxon>
        <taxon>Methanocaldococcus</taxon>
    </lineage>
</organism>
<protein>
    <recommendedName>
        <fullName evidence="1">UPF0215 protein Metin_0170</fullName>
    </recommendedName>
</protein>
<accession>D5VQI9</accession>
<dbReference type="KEGG" id="mif:Metin_0170"/>
<dbReference type="PIRSF" id="PIRSF006380">
    <property type="entry name" value="UCP006380"/>
    <property type="match status" value="1"/>
</dbReference>
<gene>
    <name evidence="2" type="ordered locus">Metin_0170</name>
</gene>
<comment type="similarity">
    <text evidence="1">Belongs to the UPF0215 family.</text>
</comment>
<reference evidence="2" key="1">
    <citation type="submission" date="2010-04" db="EMBL/GenBank/DDBJ databases">
        <title>Complete sequence of Methanocaldococcus infernus ME.</title>
        <authorList>
            <consortium name="US DOE Joint Genome Institute"/>
            <person name="Lucas S."/>
            <person name="Copeland A."/>
            <person name="Lapidus A."/>
            <person name="Cheng J.-F."/>
            <person name="Bruce D."/>
            <person name="Goodwin L."/>
            <person name="Pitluck S."/>
            <person name="Munk A.C."/>
            <person name="Detter J.C."/>
            <person name="Han C."/>
            <person name="Tapia R."/>
            <person name="Land M."/>
            <person name="Hauser L."/>
            <person name="Kyrpides N."/>
            <person name="Mikhailova N."/>
            <person name="Sieprawska-Lupa M."/>
            <person name="Whitman W.B."/>
            <person name="Woyke T."/>
        </authorList>
    </citation>
    <scope>NUCLEOTIDE SEQUENCE [LARGE SCALE GENOMIC DNA]</scope>
    <source>
        <strain evidence="2">ME</strain>
    </source>
</reference>
<keyword evidence="3" id="KW-1185">Reference proteome</keyword>
<evidence type="ECO:0000313" key="2">
    <source>
        <dbReference type="EMBL" id="ADG12842.1"/>
    </source>
</evidence>
<evidence type="ECO:0000313" key="3">
    <source>
        <dbReference type="Proteomes" id="UP000002061"/>
    </source>
</evidence>
<dbReference type="EMBL" id="CP002009">
    <property type="protein sequence ID" value="ADG12842.1"/>
    <property type="molecule type" value="Genomic_DNA"/>
</dbReference>